<evidence type="ECO:0000256" key="8">
    <source>
        <dbReference type="ARBA" id="ARBA00022989"/>
    </source>
</evidence>
<dbReference type="CDD" id="cd00075">
    <property type="entry name" value="HATPase"/>
    <property type="match status" value="1"/>
</dbReference>
<dbReference type="InterPro" id="IPR050428">
    <property type="entry name" value="TCS_sensor_his_kinase"/>
</dbReference>
<keyword evidence="9" id="KW-0902">Two-component regulatory system</keyword>
<dbReference type="SMART" id="SM00388">
    <property type="entry name" value="HisKA"/>
    <property type="match status" value="1"/>
</dbReference>
<dbReference type="SMART" id="SM00387">
    <property type="entry name" value="HATPase_c"/>
    <property type="match status" value="1"/>
</dbReference>
<evidence type="ECO:0000256" key="9">
    <source>
        <dbReference type="ARBA" id="ARBA00023012"/>
    </source>
</evidence>
<evidence type="ECO:0000256" key="6">
    <source>
        <dbReference type="ARBA" id="ARBA00022692"/>
    </source>
</evidence>
<keyword evidence="5" id="KW-0808">Transferase</keyword>
<dbReference type="InterPro" id="IPR003594">
    <property type="entry name" value="HATPase_dom"/>
</dbReference>
<feature type="transmembrane region" description="Helical" evidence="11">
    <location>
        <begin position="7"/>
        <end position="29"/>
    </location>
</feature>
<evidence type="ECO:0000259" key="13">
    <source>
        <dbReference type="PROSITE" id="PS50885"/>
    </source>
</evidence>
<evidence type="ECO:0000256" key="3">
    <source>
        <dbReference type="ARBA" id="ARBA00012438"/>
    </source>
</evidence>
<keyword evidence="8 11" id="KW-1133">Transmembrane helix</keyword>
<dbReference type="InterPro" id="IPR003661">
    <property type="entry name" value="HisK_dim/P_dom"/>
</dbReference>
<accession>A0AAP2GRP4</accession>
<organism evidence="14 15">
    <name type="scientific">Chryseosolibacter histidini</name>
    <dbReference type="NCBI Taxonomy" id="2782349"/>
    <lineage>
        <taxon>Bacteria</taxon>
        <taxon>Pseudomonadati</taxon>
        <taxon>Bacteroidota</taxon>
        <taxon>Cytophagia</taxon>
        <taxon>Cytophagales</taxon>
        <taxon>Chryseotaleaceae</taxon>
        <taxon>Chryseosolibacter</taxon>
    </lineage>
</organism>
<dbReference type="Pfam" id="PF02518">
    <property type="entry name" value="HATPase_c"/>
    <property type="match status" value="1"/>
</dbReference>
<evidence type="ECO:0000256" key="5">
    <source>
        <dbReference type="ARBA" id="ARBA00022679"/>
    </source>
</evidence>
<dbReference type="EMBL" id="JAHESF010000070">
    <property type="protein sequence ID" value="MBT1701408.1"/>
    <property type="molecule type" value="Genomic_DNA"/>
</dbReference>
<dbReference type="GO" id="GO:0005886">
    <property type="term" value="C:plasma membrane"/>
    <property type="evidence" value="ECO:0007669"/>
    <property type="project" value="TreeGrafter"/>
</dbReference>
<keyword evidence="7 14" id="KW-0418">Kinase</keyword>
<dbReference type="SUPFAM" id="SSF47384">
    <property type="entry name" value="Homodimeric domain of signal transducing histidine kinase"/>
    <property type="match status" value="1"/>
</dbReference>
<dbReference type="InterPro" id="IPR004358">
    <property type="entry name" value="Sig_transdc_His_kin-like_C"/>
</dbReference>
<keyword evidence="4" id="KW-0597">Phosphoprotein</keyword>
<dbReference type="EC" id="2.7.13.3" evidence="3"/>
<evidence type="ECO:0000256" key="11">
    <source>
        <dbReference type="SAM" id="Phobius"/>
    </source>
</evidence>
<evidence type="ECO:0000313" key="14">
    <source>
        <dbReference type="EMBL" id="MBT1701408.1"/>
    </source>
</evidence>
<dbReference type="RefSeq" id="WP_254170089.1">
    <property type="nucleotide sequence ID" value="NZ_JAHESF010000070.1"/>
</dbReference>
<comment type="subcellular location">
    <subcellularLocation>
        <location evidence="2">Membrane</location>
        <topology evidence="2">Multi-pass membrane protein</topology>
    </subcellularLocation>
</comment>
<dbReference type="AlphaFoldDB" id="A0AAP2GRP4"/>
<evidence type="ECO:0000313" key="15">
    <source>
        <dbReference type="Proteomes" id="UP001319200"/>
    </source>
</evidence>
<dbReference type="InterPro" id="IPR005467">
    <property type="entry name" value="His_kinase_dom"/>
</dbReference>
<evidence type="ECO:0000256" key="7">
    <source>
        <dbReference type="ARBA" id="ARBA00022777"/>
    </source>
</evidence>
<feature type="domain" description="HAMP" evidence="13">
    <location>
        <begin position="169"/>
        <end position="225"/>
    </location>
</feature>
<dbReference type="Gene3D" id="3.30.565.10">
    <property type="entry name" value="Histidine kinase-like ATPase, C-terminal domain"/>
    <property type="match status" value="1"/>
</dbReference>
<feature type="domain" description="Histidine kinase" evidence="12">
    <location>
        <begin position="233"/>
        <end position="444"/>
    </location>
</feature>
<evidence type="ECO:0000256" key="1">
    <source>
        <dbReference type="ARBA" id="ARBA00000085"/>
    </source>
</evidence>
<proteinExistence type="predicted"/>
<reference evidence="14 15" key="1">
    <citation type="submission" date="2021-05" db="EMBL/GenBank/DDBJ databases">
        <title>A Polyphasic approach of four new species of the genus Ohtaekwangia: Ohtaekwangia histidinii sp. nov., Ohtaekwangia cretensis sp. nov., Ohtaekwangia indiensis sp. nov., Ohtaekwangia reichenbachii sp. nov. from diverse environment.</title>
        <authorList>
            <person name="Octaviana S."/>
        </authorList>
    </citation>
    <scope>NUCLEOTIDE SEQUENCE [LARGE SCALE GENOMIC DNA]</scope>
    <source>
        <strain evidence="14 15">PWU4</strain>
    </source>
</reference>
<dbReference type="PRINTS" id="PR00344">
    <property type="entry name" value="BCTRLSENSOR"/>
</dbReference>
<dbReference type="FunFam" id="1.10.287.130:FF:000001">
    <property type="entry name" value="Two-component sensor histidine kinase"/>
    <property type="match status" value="1"/>
</dbReference>
<dbReference type="CDD" id="cd00082">
    <property type="entry name" value="HisKA"/>
    <property type="match status" value="1"/>
</dbReference>
<evidence type="ECO:0000259" key="12">
    <source>
        <dbReference type="PROSITE" id="PS50109"/>
    </source>
</evidence>
<dbReference type="SUPFAM" id="SSF55874">
    <property type="entry name" value="ATPase domain of HSP90 chaperone/DNA topoisomerase II/histidine kinase"/>
    <property type="match status" value="1"/>
</dbReference>
<dbReference type="PANTHER" id="PTHR45436">
    <property type="entry name" value="SENSOR HISTIDINE KINASE YKOH"/>
    <property type="match status" value="1"/>
</dbReference>
<evidence type="ECO:0000256" key="2">
    <source>
        <dbReference type="ARBA" id="ARBA00004141"/>
    </source>
</evidence>
<dbReference type="Proteomes" id="UP001319200">
    <property type="component" value="Unassembled WGS sequence"/>
</dbReference>
<evidence type="ECO:0000256" key="10">
    <source>
        <dbReference type="ARBA" id="ARBA00023136"/>
    </source>
</evidence>
<gene>
    <name evidence="14" type="ORF">KK083_31230</name>
</gene>
<keyword evidence="10 11" id="KW-0472">Membrane</keyword>
<comment type="caution">
    <text evidence="14">The sequence shown here is derived from an EMBL/GenBank/DDBJ whole genome shotgun (WGS) entry which is preliminary data.</text>
</comment>
<keyword evidence="15" id="KW-1185">Reference proteome</keyword>
<dbReference type="Gene3D" id="1.10.287.130">
    <property type="match status" value="1"/>
</dbReference>
<dbReference type="PANTHER" id="PTHR45436:SF15">
    <property type="entry name" value="SENSOR HISTIDINE KINASE CUSS"/>
    <property type="match status" value="1"/>
</dbReference>
<protein>
    <recommendedName>
        <fullName evidence="3">histidine kinase</fullName>
        <ecNumber evidence="3">2.7.13.3</ecNumber>
    </recommendedName>
</protein>
<dbReference type="Gene3D" id="6.10.340.10">
    <property type="match status" value="1"/>
</dbReference>
<dbReference type="InterPro" id="IPR036097">
    <property type="entry name" value="HisK_dim/P_sf"/>
</dbReference>
<dbReference type="InterPro" id="IPR036890">
    <property type="entry name" value="HATPase_C_sf"/>
</dbReference>
<name>A0AAP2GRP4_9BACT</name>
<dbReference type="PROSITE" id="PS50885">
    <property type="entry name" value="HAMP"/>
    <property type="match status" value="1"/>
</dbReference>
<sequence length="447" mass="49689">MKIRQRLALRFTLVSALLTGAILILIYVLTRGFVHADFVERLTRQSSLEALHYATPHVREVLPPESFLLVNPVTAIYSEDGTLLHAQGDYQIPQPWILHLKEYAVFNAERGEYTTVGRRYDINGERYLVFVSDKDLPGQHELDILIKSVALGWLVSLVLSYLAGLYFSGNAMQPVNHVVKEVNQITKDNLGYRLRVNKDPGKLDEIDELVITFNALLNRIESAFVAQKRFVQNASHELKTPLTAIMAETELALAKSRPVEEYERTLKVIAQETERLERITQGLLTLARMEEGAFKPELDEVNICSLLDQTLTTFRLHHPDREVVREGKPASTTIRGNVQLLQIAILNILDNAVKYSDGKIIVHINTQAHELMLAVQDSGIGIPAAELGRIRSPLFRASNAGVVPGAGLGLSLADRIVKVHSGHLNITAIEGKGTTCTITLPLATPEP</sequence>
<comment type="catalytic activity">
    <reaction evidence="1">
        <text>ATP + protein L-histidine = ADP + protein N-phospho-L-histidine.</text>
        <dbReference type="EC" id="2.7.13.3"/>
    </reaction>
</comment>
<dbReference type="InterPro" id="IPR003660">
    <property type="entry name" value="HAMP_dom"/>
</dbReference>
<keyword evidence="6 11" id="KW-0812">Transmembrane</keyword>
<evidence type="ECO:0000256" key="4">
    <source>
        <dbReference type="ARBA" id="ARBA00022553"/>
    </source>
</evidence>
<dbReference type="GO" id="GO:0000155">
    <property type="term" value="F:phosphorelay sensor kinase activity"/>
    <property type="evidence" value="ECO:0007669"/>
    <property type="project" value="InterPro"/>
</dbReference>
<dbReference type="Pfam" id="PF00512">
    <property type="entry name" value="HisKA"/>
    <property type="match status" value="1"/>
</dbReference>
<dbReference type="PROSITE" id="PS50109">
    <property type="entry name" value="HIS_KIN"/>
    <property type="match status" value="1"/>
</dbReference>